<dbReference type="GO" id="GO:1990883">
    <property type="term" value="F:18S rRNA cytidine N-acetyltransferase activity"/>
    <property type="evidence" value="ECO:0007669"/>
    <property type="project" value="TreeGrafter"/>
</dbReference>
<reference evidence="4" key="1">
    <citation type="submission" date="2017-07" db="EMBL/GenBank/DDBJ databases">
        <authorList>
            <person name="Mikheyev A."/>
            <person name="Grau M."/>
        </authorList>
    </citation>
    <scope>NUCLEOTIDE SEQUENCE</scope>
    <source>
        <tissue evidence="4">Venom_gland</tissue>
    </source>
</reference>
<keyword evidence="1" id="KW-0175">Coiled coil</keyword>
<dbReference type="EMBL" id="IACM01138144">
    <property type="protein sequence ID" value="LAB39253.1"/>
    <property type="molecule type" value="Transcribed_RNA"/>
</dbReference>
<dbReference type="GO" id="GO:1904812">
    <property type="term" value="P:rRNA acetylation involved in maturation of SSU-rRNA"/>
    <property type="evidence" value="ECO:0007669"/>
    <property type="project" value="TreeGrafter"/>
</dbReference>
<feature type="coiled-coil region" evidence="1">
    <location>
        <begin position="90"/>
        <end position="121"/>
    </location>
</feature>
<organism evidence="4">
    <name type="scientific">Micrurus spixii</name>
    <name type="common">Amazon coral snake</name>
    <dbReference type="NCBI Taxonomy" id="129469"/>
    <lineage>
        <taxon>Eukaryota</taxon>
        <taxon>Metazoa</taxon>
        <taxon>Chordata</taxon>
        <taxon>Craniata</taxon>
        <taxon>Vertebrata</taxon>
        <taxon>Euteleostomi</taxon>
        <taxon>Lepidosauria</taxon>
        <taxon>Squamata</taxon>
        <taxon>Bifurcata</taxon>
        <taxon>Unidentata</taxon>
        <taxon>Episquamata</taxon>
        <taxon>Toxicofera</taxon>
        <taxon>Serpentes</taxon>
        <taxon>Colubroidea</taxon>
        <taxon>Elapidae</taxon>
        <taxon>Elapinae</taxon>
        <taxon>Micrurus</taxon>
    </lineage>
</organism>
<evidence type="ECO:0000256" key="1">
    <source>
        <dbReference type="SAM" id="Coils"/>
    </source>
</evidence>
<evidence type="ECO:0000313" key="4">
    <source>
        <dbReference type="EMBL" id="LAB39253.1"/>
    </source>
</evidence>
<name>A0A2D4N2P6_9SAUR</name>
<dbReference type="PANTHER" id="PTHR10925">
    <property type="entry name" value="N-ACETYLTRANSFERASE 10"/>
    <property type="match status" value="1"/>
</dbReference>
<dbReference type="InterPro" id="IPR027992">
    <property type="entry name" value="tRNA_bind_dom"/>
</dbReference>
<proteinExistence type="predicted"/>
<feature type="region of interest" description="Disordered" evidence="2">
    <location>
        <begin position="147"/>
        <end position="179"/>
    </location>
</feature>
<reference evidence="4" key="2">
    <citation type="submission" date="2017-11" db="EMBL/GenBank/DDBJ databases">
        <title>Coralsnake Venomics: Analyses of Venom Gland Transcriptomes and Proteomes of Six Brazilian Taxa.</title>
        <authorList>
            <person name="Aird S.D."/>
            <person name="Jorge da Silva N."/>
            <person name="Qiu L."/>
            <person name="Villar-Briones A."/>
            <person name="Aparecida-Saddi V."/>
            <person name="Campos-Telles M.P."/>
            <person name="Grau M."/>
            <person name="Mikheyev A.S."/>
        </authorList>
    </citation>
    <scope>NUCLEOTIDE SEQUENCE</scope>
    <source>
        <tissue evidence="4">Venom_gland</tissue>
    </source>
</reference>
<dbReference type="GO" id="GO:0005730">
    <property type="term" value="C:nucleolus"/>
    <property type="evidence" value="ECO:0007669"/>
    <property type="project" value="TreeGrafter"/>
</dbReference>
<dbReference type="PANTHER" id="PTHR10925:SF5">
    <property type="entry name" value="RNA CYTIDINE ACETYLTRANSFERASE"/>
    <property type="match status" value="1"/>
</dbReference>
<sequence>MIPTISRMYFLNQFGNMPLSATQAVLLLGIGLQHKSMDQLEKEIGLPSSQLMGLFNRTIRKVVQLFNSVQEKAVEEQMTVMKEVVMEPTLKSLNEDLEEAAKEFQEKHKNEIEKLKDLDLSQYIIRGDDEEWNEVLSKAGQDASVVSLKSDKKRKAEVTAGPRQEKKFKKKNPKLKLKK</sequence>
<dbReference type="Pfam" id="PF13725">
    <property type="entry name" value="tRNA_bind_2"/>
    <property type="match status" value="1"/>
</dbReference>
<dbReference type="AlphaFoldDB" id="A0A2D4N2P6"/>
<evidence type="ECO:0000259" key="3">
    <source>
        <dbReference type="Pfam" id="PF13725"/>
    </source>
</evidence>
<dbReference type="InterPro" id="IPR032672">
    <property type="entry name" value="TmcA/NAT10/Kre33"/>
</dbReference>
<dbReference type="GO" id="GO:0030686">
    <property type="term" value="C:90S preribosome"/>
    <property type="evidence" value="ECO:0007669"/>
    <property type="project" value="TreeGrafter"/>
</dbReference>
<feature type="domain" description="Possible tRNA binding" evidence="3">
    <location>
        <begin position="1"/>
        <end position="135"/>
    </location>
</feature>
<dbReference type="GO" id="GO:0000049">
    <property type="term" value="F:tRNA binding"/>
    <property type="evidence" value="ECO:0007669"/>
    <property type="project" value="TreeGrafter"/>
</dbReference>
<accession>A0A2D4N2P6</accession>
<feature type="compositionally biased region" description="Basic residues" evidence="2">
    <location>
        <begin position="166"/>
        <end position="179"/>
    </location>
</feature>
<protein>
    <recommendedName>
        <fullName evidence="3">Possible tRNA binding domain-containing protein</fullName>
    </recommendedName>
</protein>
<evidence type="ECO:0000256" key="2">
    <source>
        <dbReference type="SAM" id="MobiDB-lite"/>
    </source>
</evidence>